<dbReference type="STRING" id="1314751.GCA_001591425_01346"/>
<evidence type="ECO:0000313" key="2">
    <source>
        <dbReference type="EMBL" id="AST90080.1"/>
    </source>
</evidence>
<organism evidence="2 3">
    <name type="scientific">Sutcliffiella cohnii</name>
    <dbReference type="NCBI Taxonomy" id="33932"/>
    <lineage>
        <taxon>Bacteria</taxon>
        <taxon>Bacillati</taxon>
        <taxon>Bacillota</taxon>
        <taxon>Bacilli</taxon>
        <taxon>Bacillales</taxon>
        <taxon>Bacillaceae</taxon>
        <taxon>Sutcliffiella</taxon>
    </lineage>
</organism>
<dbReference type="KEGG" id="bcoh:BC6307_01675"/>
<keyword evidence="3" id="KW-1185">Reference proteome</keyword>
<dbReference type="EMBL" id="CP018866">
    <property type="protein sequence ID" value="AST90080.1"/>
    <property type="molecule type" value="Genomic_DNA"/>
</dbReference>
<name>A0A223KKR6_9BACI</name>
<evidence type="ECO:0000313" key="3">
    <source>
        <dbReference type="Proteomes" id="UP000215224"/>
    </source>
</evidence>
<accession>A0A223KKR6</accession>
<reference evidence="2 3" key="1">
    <citation type="submission" date="2016-12" db="EMBL/GenBank/DDBJ databases">
        <title>The whole genome sequencing and assembly of Bacillus cohnii DSM 6307T strain.</title>
        <authorList>
            <person name="Lee Y.-J."/>
            <person name="Yi H."/>
            <person name="Bahn Y.-S."/>
            <person name="Kim J.F."/>
            <person name="Lee D.-W."/>
        </authorList>
    </citation>
    <scope>NUCLEOTIDE SEQUENCE [LARGE SCALE GENOMIC DNA]</scope>
    <source>
        <strain evidence="2 3">DSM 6307</strain>
    </source>
</reference>
<dbReference type="Pfam" id="PF13021">
    <property type="entry name" value="DUF3885"/>
    <property type="match status" value="1"/>
</dbReference>
<dbReference type="RefSeq" id="WP_066413777.1">
    <property type="nucleotide sequence ID" value="NZ_CP018866.1"/>
</dbReference>
<dbReference type="InterPro" id="IPR024976">
    <property type="entry name" value="DUF3885"/>
</dbReference>
<gene>
    <name evidence="2" type="ORF">BC6307_01675</name>
</gene>
<feature type="domain" description="DUF3885" evidence="1">
    <location>
        <begin position="19"/>
        <end position="198"/>
    </location>
</feature>
<evidence type="ECO:0000259" key="1">
    <source>
        <dbReference type="Pfam" id="PF13021"/>
    </source>
</evidence>
<proteinExistence type="predicted"/>
<dbReference type="Proteomes" id="UP000215224">
    <property type="component" value="Chromosome"/>
</dbReference>
<dbReference type="AlphaFoldDB" id="A0A223KKR6"/>
<protein>
    <recommendedName>
        <fullName evidence="1">DUF3885 domain-containing protein</fullName>
    </recommendedName>
</protein>
<sequence length="213" mass="25334">MNLINRFHKTITEMGMPILENPIFYTAPVGIRFGIGGEEDVYIKKGIRRKEHPNPVYVNRAVERAFTIFHALPKKDWLLRIDLYDEKEIKETIKRLQIVDPQEKVLNEYELDGEKISHYELYWSLNDIDWPEETIIREIILADIGGINCLASAVYLLHPNEKILYHLYDDRGLDVVAKDQRKLYPLYETFNAWILDYDREQIDKTFKYKQETL</sequence>